<dbReference type="RefSeq" id="WP_273535688.1">
    <property type="nucleotide sequence ID" value="NZ_JACSQG010000006.1"/>
</dbReference>
<name>A0ABR8TQK4_9PSED</name>
<keyword evidence="7" id="KW-1185">Reference proteome</keyword>
<comment type="caution">
    <text evidence="6">The sequence shown here is derived from an EMBL/GenBank/DDBJ whole genome shotgun (WGS) entry which is preliminary data.</text>
</comment>
<keyword evidence="2" id="KW-0479">Metal-binding</keyword>
<organism evidence="6 7">
    <name type="scientific">Serpens gallinarum</name>
    <dbReference type="NCBI Taxonomy" id="2763075"/>
    <lineage>
        <taxon>Bacteria</taxon>
        <taxon>Pseudomonadati</taxon>
        <taxon>Pseudomonadota</taxon>
        <taxon>Gammaproteobacteria</taxon>
        <taxon>Pseudomonadales</taxon>
        <taxon>Pseudomonadaceae</taxon>
        <taxon>Pseudomonas</taxon>
    </lineage>
</organism>
<keyword evidence="4" id="KW-0456">Lyase</keyword>
<dbReference type="InterPro" id="IPR006913">
    <property type="entry name" value="CENP-V/GFA"/>
</dbReference>
<dbReference type="Pfam" id="PF04828">
    <property type="entry name" value="GFA"/>
    <property type="match status" value="1"/>
</dbReference>
<proteinExistence type="inferred from homology"/>
<gene>
    <name evidence="6" type="ORF">H9642_12020</name>
</gene>
<evidence type="ECO:0000313" key="7">
    <source>
        <dbReference type="Proteomes" id="UP000611945"/>
    </source>
</evidence>
<dbReference type="SUPFAM" id="SSF51316">
    <property type="entry name" value="Mss4-like"/>
    <property type="match status" value="1"/>
</dbReference>
<comment type="similarity">
    <text evidence="1">Belongs to the Gfa family.</text>
</comment>
<dbReference type="PROSITE" id="PS51891">
    <property type="entry name" value="CENP_V_GFA"/>
    <property type="match status" value="1"/>
</dbReference>
<dbReference type="EMBL" id="JACSQG010000006">
    <property type="protein sequence ID" value="MBD7977914.1"/>
    <property type="molecule type" value="Genomic_DNA"/>
</dbReference>
<evidence type="ECO:0000313" key="6">
    <source>
        <dbReference type="EMBL" id="MBD7977914.1"/>
    </source>
</evidence>
<evidence type="ECO:0000256" key="2">
    <source>
        <dbReference type="ARBA" id="ARBA00022723"/>
    </source>
</evidence>
<keyword evidence="3" id="KW-0862">Zinc</keyword>
<evidence type="ECO:0000256" key="4">
    <source>
        <dbReference type="ARBA" id="ARBA00023239"/>
    </source>
</evidence>
<dbReference type="Gene3D" id="3.90.1590.10">
    <property type="entry name" value="glutathione-dependent formaldehyde- activating enzyme (gfa)"/>
    <property type="match status" value="1"/>
</dbReference>
<reference evidence="6 7" key="1">
    <citation type="submission" date="2020-08" db="EMBL/GenBank/DDBJ databases">
        <title>A Genomic Blueprint of the Chicken Gut Microbiome.</title>
        <authorList>
            <person name="Gilroy R."/>
            <person name="Ravi A."/>
            <person name="Getino M."/>
            <person name="Pursley I."/>
            <person name="Horton D.L."/>
            <person name="Alikhan N.-F."/>
            <person name="Baker D."/>
            <person name="Gharbi K."/>
            <person name="Hall N."/>
            <person name="Watson M."/>
            <person name="Adriaenssens E.M."/>
            <person name="Foster-Nyarko E."/>
            <person name="Jarju S."/>
            <person name="Secka A."/>
            <person name="Antonio M."/>
            <person name="Oren A."/>
            <person name="Chaudhuri R."/>
            <person name="La Ragione R.M."/>
            <person name="Hildebrand F."/>
            <person name="Pallen M.J."/>
        </authorList>
    </citation>
    <scope>NUCLEOTIDE SEQUENCE [LARGE SCALE GENOMIC DNA]</scope>
    <source>
        <strain evidence="6 7">Sa2CUA2</strain>
    </source>
</reference>
<evidence type="ECO:0000256" key="1">
    <source>
        <dbReference type="ARBA" id="ARBA00005495"/>
    </source>
</evidence>
<dbReference type="Proteomes" id="UP000611945">
    <property type="component" value="Unassembled WGS sequence"/>
</dbReference>
<dbReference type="PANTHER" id="PTHR33337">
    <property type="entry name" value="GFA DOMAIN-CONTAINING PROTEIN"/>
    <property type="match status" value="1"/>
</dbReference>
<feature type="domain" description="CENP-V/GFA" evidence="5">
    <location>
        <begin position="1"/>
        <end position="110"/>
    </location>
</feature>
<dbReference type="PANTHER" id="PTHR33337:SF40">
    <property type="entry name" value="CENP-V_GFA DOMAIN-CONTAINING PROTEIN-RELATED"/>
    <property type="match status" value="1"/>
</dbReference>
<accession>A0ABR8TQK4</accession>
<evidence type="ECO:0000256" key="3">
    <source>
        <dbReference type="ARBA" id="ARBA00022833"/>
    </source>
</evidence>
<protein>
    <submittedName>
        <fullName evidence="6">GFA family protein</fullName>
    </submittedName>
</protein>
<evidence type="ECO:0000259" key="5">
    <source>
        <dbReference type="PROSITE" id="PS51891"/>
    </source>
</evidence>
<sequence>MQGSCLCGAIQVNAEDHHEINACHCSMCRRWGSGPMLAVHCGPNVRVTGDVRSYRSSEWAERGFCATCGTHLFYHLLQSGDYILSAGLFQPGEFAITGQIFIDEKPDYYAFANETPTLTGAEVFAQFAPGEDGAAT</sequence>
<dbReference type="InterPro" id="IPR011057">
    <property type="entry name" value="Mss4-like_sf"/>
</dbReference>